<name>A0AAJ0G9G0_9PEZI</name>
<comment type="caution">
    <text evidence="2">The sequence shown here is derived from an EMBL/GenBank/DDBJ whole genome shotgun (WGS) entry which is preliminary data.</text>
</comment>
<keyword evidence="3" id="KW-1185">Reference proteome</keyword>
<dbReference type="AlphaFoldDB" id="A0AAJ0G9G0"/>
<reference evidence="2" key="1">
    <citation type="submission" date="2023-04" db="EMBL/GenBank/DDBJ databases">
        <title>Black Yeasts Isolated from many extreme environments.</title>
        <authorList>
            <person name="Coleine C."/>
            <person name="Stajich J.E."/>
            <person name="Selbmann L."/>
        </authorList>
    </citation>
    <scope>NUCLEOTIDE SEQUENCE</scope>
    <source>
        <strain evidence="2">CCFEE 5312</strain>
    </source>
</reference>
<proteinExistence type="predicted"/>
<evidence type="ECO:0000313" key="2">
    <source>
        <dbReference type="EMBL" id="KAK3046177.1"/>
    </source>
</evidence>
<feature type="coiled-coil region" evidence="1">
    <location>
        <begin position="290"/>
        <end position="320"/>
    </location>
</feature>
<evidence type="ECO:0000256" key="1">
    <source>
        <dbReference type="SAM" id="Coils"/>
    </source>
</evidence>
<accession>A0AAJ0G9G0</accession>
<protein>
    <submittedName>
        <fullName evidence="2">Uncharacterized protein</fullName>
    </submittedName>
</protein>
<sequence length="329" mass="36969">MGYQQLTQGDVDHFLKHGWIKLSDCFTQQQVDDLAGNLWTRLGMDPNDKSTWHSEPLNLPSHSNFDASSFAPKAWAAICDLVGGEERIADYNRTWNDGFIVNFGTPEGDGKDIHGRDLPGWHVDGDFFVHYLDSPEQGLLVIPLFSDIQKDGGGTMICPGAIPKIADHLHKHPEGVSPWMISRADNPNFDRPVNLEFFCDVAKSMPDDAFVEVTGKVGDVYLLHPLMLHSASNNKLRNLRVITNPPVSLKEPFFNDRSNFSVVERKTLAALGRDDLGDWKIAGNRDRLVPERLKRQQKMKEEELKRLEELKAKVNNAMDANLGQQTTVA</sequence>
<gene>
    <name evidence="2" type="ORF">LTR09_012299</name>
</gene>
<evidence type="ECO:0000313" key="3">
    <source>
        <dbReference type="Proteomes" id="UP001271007"/>
    </source>
</evidence>
<dbReference type="Gene3D" id="2.60.120.620">
    <property type="entry name" value="q2cbj1_9rhob like domain"/>
    <property type="match status" value="1"/>
</dbReference>
<dbReference type="SUPFAM" id="SSF51197">
    <property type="entry name" value="Clavaminate synthase-like"/>
    <property type="match status" value="1"/>
</dbReference>
<dbReference type="Proteomes" id="UP001271007">
    <property type="component" value="Unassembled WGS sequence"/>
</dbReference>
<keyword evidence="1" id="KW-0175">Coiled coil</keyword>
<organism evidence="2 3">
    <name type="scientific">Extremus antarcticus</name>
    <dbReference type="NCBI Taxonomy" id="702011"/>
    <lineage>
        <taxon>Eukaryota</taxon>
        <taxon>Fungi</taxon>
        <taxon>Dikarya</taxon>
        <taxon>Ascomycota</taxon>
        <taxon>Pezizomycotina</taxon>
        <taxon>Dothideomycetes</taxon>
        <taxon>Dothideomycetidae</taxon>
        <taxon>Mycosphaerellales</taxon>
        <taxon>Extremaceae</taxon>
        <taxon>Extremus</taxon>
    </lineage>
</organism>
<dbReference type="Pfam" id="PF05721">
    <property type="entry name" value="PhyH"/>
    <property type="match status" value="1"/>
</dbReference>
<dbReference type="EMBL" id="JAWDJX010000109">
    <property type="protein sequence ID" value="KAK3046177.1"/>
    <property type="molecule type" value="Genomic_DNA"/>
</dbReference>
<dbReference type="InterPro" id="IPR008775">
    <property type="entry name" value="Phytyl_CoA_dOase-like"/>
</dbReference>